<dbReference type="EMBL" id="BDEQ01000001">
    <property type="protein sequence ID" value="GAT94209.1"/>
    <property type="molecule type" value="Genomic_DNA"/>
</dbReference>
<evidence type="ECO:0000313" key="2">
    <source>
        <dbReference type="Proteomes" id="UP000078387"/>
    </source>
</evidence>
<name>A0A5K1UHD4_ENTHI</name>
<dbReference type="VEuPathDB" id="AmoebaDB:EHI8A_017520"/>
<dbReference type="VEuPathDB" id="AmoebaDB:KM1_048550"/>
<dbReference type="VEuPathDB" id="AmoebaDB:EHI7A_088040"/>
<dbReference type="SUPFAM" id="SSF55979">
    <property type="entry name" value="DNA clamp"/>
    <property type="match status" value="1"/>
</dbReference>
<dbReference type="VEuPathDB" id="AmoebaDB:EHI5A_039220"/>
<dbReference type="VEuPathDB" id="AmoebaDB:EHI_000770"/>
<organism evidence="1 2">
    <name type="scientific">Entamoeba histolytica</name>
    <dbReference type="NCBI Taxonomy" id="5759"/>
    <lineage>
        <taxon>Eukaryota</taxon>
        <taxon>Amoebozoa</taxon>
        <taxon>Evosea</taxon>
        <taxon>Archamoebae</taxon>
        <taxon>Mastigamoebida</taxon>
        <taxon>Entamoebidae</taxon>
        <taxon>Entamoeba</taxon>
    </lineage>
</organism>
<dbReference type="Gene3D" id="3.70.10.10">
    <property type="match status" value="1"/>
</dbReference>
<dbReference type="CDD" id="cd00577">
    <property type="entry name" value="PCNA"/>
    <property type="match status" value="1"/>
</dbReference>
<comment type="caution">
    <text evidence="1">The sequence shown here is derived from an EMBL/GenBank/DDBJ whole genome shotgun (WGS) entry which is preliminary data.</text>
</comment>
<dbReference type="OMA" id="VIVISKM"/>
<gene>
    <name evidence="1" type="ORF">CL6EHI_000770</name>
</gene>
<dbReference type="Proteomes" id="UP000078387">
    <property type="component" value="Unassembled WGS sequence"/>
</dbReference>
<protein>
    <recommendedName>
        <fullName evidence="3">Proliferating cell nuclear antigen</fullName>
    </recommendedName>
</protein>
<dbReference type="InterPro" id="IPR046938">
    <property type="entry name" value="DNA_clamp_sf"/>
</dbReference>
<evidence type="ECO:0008006" key="3">
    <source>
        <dbReference type="Google" id="ProtNLM"/>
    </source>
</evidence>
<evidence type="ECO:0000313" key="1">
    <source>
        <dbReference type="EMBL" id="GAT94209.1"/>
    </source>
</evidence>
<dbReference type="AlphaFoldDB" id="A0A5K1UHD4"/>
<proteinExistence type="predicted"/>
<sequence length="248" mass="28342">MSKFAFKNLEELKGIVQMIEKTNADYIPFVLDQDSLKIQMINSSTTVYFSVELKEELFHYLTCKERIQFSVPSQFFCNYILKTCQVSSELTVEIKKKKILFTTYKKGSPFTSGIPLTLCKSTIEFQQPKKKGDARITMKTIELIKSVKVVAGMDQPQISFKIHKNGKYEIIGSGNSIYQDSIQYFNEDGVLASVNLKETFNTSALLSFICVSPPLDYITILFYKSGPTYFQYHNALLDIVVVISKMRD</sequence>
<reference evidence="1 2" key="1">
    <citation type="submission" date="2016-05" db="EMBL/GenBank/DDBJ databases">
        <title>First whole genome sequencing of Entamoeba histolytica HM1:IMSS-clone-6.</title>
        <authorList>
            <person name="Mukherjee Avik.K."/>
            <person name="Izumyama S."/>
            <person name="Nakada-Tsukui K."/>
            <person name="Nozaki T."/>
        </authorList>
    </citation>
    <scope>NUCLEOTIDE SEQUENCE [LARGE SCALE GENOMIC DNA]</scope>
    <source>
        <strain evidence="1 2">HM1:IMSS clone 6</strain>
    </source>
</reference>
<accession>A0A5K1UHD4</accession>